<dbReference type="AlphaFoldDB" id="A0A0S4QPS2"/>
<reference evidence="4" key="1">
    <citation type="submission" date="2015-11" db="EMBL/GenBank/DDBJ databases">
        <authorList>
            <person name="Varghese N."/>
        </authorList>
    </citation>
    <scope>NUCLEOTIDE SEQUENCE [LARGE SCALE GENOMIC DNA]</scope>
    <source>
        <strain evidence="4">DSM 45899</strain>
    </source>
</reference>
<dbReference type="InterPro" id="IPR022002">
    <property type="entry name" value="ChsH2_Znr"/>
</dbReference>
<evidence type="ECO:0000313" key="3">
    <source>
        <dbReference type="EMBL" id="CUU56780.1"/>
    </source>
</evidence>
<dbReference type="Pfam" id="PF01796">
    <property type="entry name" value="OB_ChsH2_C"/>
    <property type="match status" value="1"/>
</dbReference>
<dbReference type="PANTHER" id="PTHR34075">
    <property type="entry name" value="BLR3430 PROTEIN"/>
    <property type="match status" value="1"/>
</dbReference>
<dbReference type="PANTHER" id="PTHR34075:SF5">
    <property type="entry name" value="BLR3430 PROTEIN"/>
    <property type="match status" value="1"/>
</dbReference>
<dbReference type="Pfam" id="PF12172">
    <property type="entry name" value="zf-ChsH2"/>
    <property type="match status" value="1"/>
</dbReference>
<dbReference type="Proteomes" id="UP000198802">
    <property type="component" value="Unassembled WGS sequence"/>
</dbReference>
<dbReference type="EMBL" id="FAOZ01000008">
    <property type="protein sequence ID" value="CUU56780.1"/>
    <property type="molecule type" value="Genomic_DNA"/>
</dbReference>
<feature type="domain" description="ChsH2 rubredoxin-like zinc ribbon" evidence="2">
    <location>
        <begin position="125"/>
        <end position="161"/>
    </location>
</feature>
<evidence type="ECO:0000313" key="4">
    <source>
        <dbReference type="Proteomes" id="UP000198802"/>
    </source>
</evidence>
<dbReference type="SUPFAM" id="SSF50249">
    <property type="entry name" value="Nucleic acid-binding proteins"/>
    <property type="match status" value="1"/>
</dbReference>
<gene>
    <name evidence="3" type="ORF">Ga0074812_108308</name>
</gene>
<evidence type="ECO:0000259" key="1">
    <source>
        <dbReference type="Pfam" id="PF01796"/>
    </source>
</evidence>
<dbReference type="InterPro" id="IPR002878">
    <property type="entry name" value="ChsH2_C"/>
</dbReference>
<evidence type="ECO:0000259" key="2">
    <source>
        <dbReference type="Pfam" id="PF12172"/>
    </source>
</evidence>
<keyword evidence="4" id="KW-1185">Reference proteome</keyword>
<accession>A0A0S4QPS2</accession>
<dbReference type="InterPro" id="IPR012340">
    <property type="entry name" value="NA-bd_OB-fold"/>
</dbReference>
<sequence length="245" mass="26467">MGADIAPGVPADLPPVVERHGQVVAAGDQRATLADFRPDRIGQLVASAALPDRMSGSEVLSIAPGDGGLMTAHIRYSGVDGERIVLRSRWIRLPQGWRVSDVRNVPDTPPVLAPVELDGLDAPHWAAAREGELRIQRCGGCGEWIWAPRPICPACHGFDLDWPVVAPEGRIFSWTRTWQPFAPEVRGHLPYVVVLVELPAAGGRRVLGVLRDADGADIRIGLPVRGDFDPPASPAAVPLLRWRIS</sequence>
<dbReference type="InterPro" id="IPR052513">
    <property type="entry name" value="Thioester_dehydratase-like"/>
</dbReference>
<name>A0A0S4QPS2_9ACTN</name>
<feature type="domain" description="ChsH2 C-terminal OB-fold" evidence="1">
    <location>
        <begin position="162"/>
        <end position="228"/>
    </location>
</feature>
<protein>
    <submittedName>
        <fullName evidence="3">Uncharacterized OB-fold protein, contains Zn-ribbon domain</fullName>
    </submittedName>
</protein>
<organism evidence="3 4">
    <name type="scientific">Parafrankia irregularis</name>
    <dbReference type="NCBI Taxonomy" id="795642"/>
    <lineage>
        <taxon>Bacteria</taxon>
        <taxon>Bacillati</taxon>
        <taxon>Actinomycetota</taxon>
        <taxon>Actinomycetes</taxon>
        <taxon>Frankiales</taxon>
        <taxon>Frankiaceae</taxon>
        <taxon>Parafrankia</taxon>
    </lineage>
</organism>
<dbReference type="RefSeq" id="WP_091277508.1">
    <property type="nucleotide sequence ID" value="NZ_FAOZ01000008.1"/>
</dbReference>
<proteinExistence type="predicted"/>
<dbReference type="Gene3D" id="6.10.30.10">
    <property type="match status" value="1"/>
</dbReference>